<dbReference type="InterPro" id="IPR038607">
    <property type="entry name" value="PhoD-like_sf"/>
</dbReference>
<feature type="region of interest" description="Disordered" evidence="1">
    <location>
        <begin position="1"/>
        <end position="110"/>
    </location>
</feature>
<dbReference type="InterPro" id="IPR043904">
    <property type="entry name" value="PhoD_2-like"/>
</dbReference>
<evidence type="ECO:0000256" key="1">
    <source>
        <dbReference type="SAM" id="MobiDB-lite"/>
    </source>
</evidence>
<evidence type="ECO:0000259" key="2">
    <source>
        <dbReference type="Pfam" id="PF19050"/>
    </source>
</evidence>
<dbReference type="Gene3D" id="3.60.21.70">
    <property type="entry name" value="PhoD-like phosphatase"/>
    <property type="match status" value="1"/>
</dbReference>
<feature type="compositionally biased region" description="Pro residues" evidence="1">
    <location>
        <begin position="1080"/>
        <end position="1099"/>
    </location>
</feature>
<feature type="compositionally biased region" description="Low complexity" evidence="1">
    <location>
        <begin position="30"/>
        <end position="42"/>
    </location>
</feature>
<feature type="compositionally biased region" description="Pro residues" evidence="1">
    <location>
        <begin position="1106"/>
        <end position="1124"/>
    </location>
</feature>
<feature type="compositionally biased region" description="Low complexity" evidence="1">
    <location>
        <begin position="945"/>
        <end position="957"/>
    </location>
</feature>
<feature type="compositionally biased region" description="Pro residues" evidence="1">
    <location>
        <begin position="1004"/>
        <end position="1016"/>
    </location>
</feature>
<reference evidence="3" key="1">
    <citation type="journal article" date="2020" name="bioRxiv">
        <title>Comparative genomics of Chlamydomonas.</title>
        <authorList>
            <person name="Craig R.J."/>
            <person name="Hasan A.R."/>
            <person name="Ness R.W."/>
            <person name="Keightley P.D."/>
        </authorList>
    </citation>
    <scope>NUCLEOTIDE SEQUENCE</scope>
    <source>
        <strain evidence="3">CCAP 11/70</strain>
    </source>
</reference>
<dbReference type="InterPro" id="IPR029052">
    <property type="entry name" value="Metallo-depent_PP-like"/>
</dbReference>
<feature type="region of interest" description="Disordered" evidence="1">
    <location>
        <begin position="829"/>
        <end position="862"/>
    </location>
</feature>
<evidence type="ECO:0000313" key="3">
    <source>
        <dbReference type="EMBL" id="KAG2487923.1"/>
    </source>
</evidence>
<feature type="compositionally biased region" description="Low complexity" evidence="1">
    <location>
        <begin position="964"/>
        <end position="978"/>
    </location>
</feature>
<feature type="compositionally biased region" description="Gly residues" evidence="1">
    <location>
        <begin position="904"/>
        <end position="924"/>
    </location>
</feature>
<dbReference type="Proteomes" id="UP000612055">
    <property type="component" value="Unassembled WGS sequence"/>
</dbReference>
<comment type="caution">
    <text evidence="3">The sequence shown here is derived from an EMBL/GenBank/DDBJ whole genome shotgun (WGS) entry which is preliminary data.</text>
</comment>
<proteinExistence type="predicted"/>
<dbReference type="SUPFAM" id="SSF56300">
    <property type="entry name" value="Metallo-dependent phosphatases"/>
    <property type="match status" value="1"/>
</dbReference>
<dbReference type="GO" id="GO:0016020">
    <property type="term" value="C:membrane"/>
    <property type="evidence" value="ECO:0007669"/>
    <property type="project" value="TreeGrafter"/>
</dbReference>
<feature type="compositionally biased region" description="Pro residues" evidence="1">
    <location>
        <begin position="1134"/>
        <end position="1151"/>
    </location>
</feature>
<sequence length="1161" mass="121819">MSTTPPPAGTAPPPAGGDPAQQPLLPEGQAAAGATPAAGTAASPNTSPGRGGFMRFFRRNTTDNPPTADGAAPEHGGPATSPERKGLLGLFGGRSKSSGGTDPATAAAGAAALQRIPGGVPVVPPPTGRCSRPAPPVEEVATLQTRPLSPSKIGRLNRPLSAHVPGADGSPTPTPTKPGAPEQAVDPNFVGPPPLEEAYGPYLRFGGYDPASRVYSASVLYIVHQSKSPYAPSLKYRDAHHKATEVVLRTPLRLWSYAGYNFWRFDLHMQLGAMPAVVEYAVQPSSHHMFHTVHWYNFHLPSAGQKWHWSFYSCNGFHDFQDELLNGGIQPLWRDMMHVHARDPIHVCIGGGDQLYCDGGCRDVWKLPSLTQWTCILDKPSRNAHPFSQAMVNECFDFYFRNYTHHFGKDVLKDAVAAIPQCMIWDDHDIFDGWGSYPPELQNCAVFAGVYFVARKFYLLFQCHATEDTHRQLNRGWGLTGLSWTRMLGNTTAVVALDTRGERTREQVVRPATWAAFQDQLAKLPAGTRHVVVLATVPLIYPTVPGIEEAMMALAGTGVMANALTAFLQKTGLSHHIMSQFGEPELLDDLLDHWSAKSHEQEKYCLVKMCQDLALSRGFRVTFLSGDVHCAAVGCFQTLPKANLKSDHRYMLQVISSAIGNIPPPDGVIKALTASNKDLMVDNFTRQKLKPVFEAGVLLKAARNWLDVHERPLLTGAAAAAVAMAGGASGGDPDGSLVMQLRVEHPTYKEVRPYTYDILVPPLILPPGTYSQVPLAVAPPLPQPLMIRFQAELVAAGVGLDAAQPLLPSGQVGPAGAGLGAGANSQVQAAFGGASGPHGVPSGPAGAQPPGAGPGPTAHEASTGAALGAATAQLGSLSIQNQGSPPPGPSGYGLDPGIQHAQGQGQGGAQGPGPGQAQGQGQGIYPGVPGAPPPGAGSPPPPYGQPQQQQQQPGPYGQAPPAPYGQQPQPQGPYVQQAQPPPPYGQQPQPYGQPQQQPGQYGQQPPPAPYGSPPAPYGQQQQQPPPAYGQQPPPYGQQPPPQAPPYGQQPPPYGQQPPPPYGQQPPPPAAGGGYGYGGGPPAPYGAPPAPYGQQQPPPGAGQYPGAYPPPPGQGGQPPYPPQQPPAGGYGGYPPGAPPPPAAYGAPPPAGQPPYGGGYPGY</sequence>
<dbReference type="PANTHER" id="PTHR46689:SF1">
    <property type="entry name" value="PHOD-LIKE PHOSPHATASE DOMAIN-CONTAINING PROTEIN"/>
    <property type="match status" value="1"/>
</dbReference>
<feature type="compositionally biased region" description="Gly residues" evidence="1">
    <location>
        <begin position="1070"/>
        <end position="1079"/>
    </location>
</feature>
<organism evidence="3 4">
    <name type="scientific">Edaphochlamys debaryana</name>
    <dbReference type="NCBI Taxonomy" id="47281"/>
    <lineage>
        <taxon>Eukaryota</taxon>
        <taxon>Viridiplantae</taxon>
        <taxon>Chlorophyta</taxon>
        <taxon>core chlorophytes</taxon>
        <taxon>Chlorophyceae</taxon>
        <taxon>CS clade</taxon>
        <taxon>Chlamydomonadales</taxon>
        <taxon>Chlamydomonadales incertae sedis</taxon>
        <taxon>Edaphochlamys</taxon>
    </lineage>
</organism>
<feature type="compositionally biased region" description="Pro residues" evidence="1">
    <location>
        <begin position="1"/>
        <end position="16"/>
    </location>
</feature>
<dbReference type="AlphaFoldDB" id="A0A835XPN7"/>
<feature type="compositionally biased region" description="Pro residues" evidence="1">
    <location>
        <begin position="1023"/>
        <end position="1069"/>
    </location>
</feature>
<dbReference type="EMBL" id="JAEHOE010000090">
    <property type="protein sequence ID" value="KAG2487923.1"/>
    <property type="molecule type" value="Genomic_DNA"/>
</dbReference>
<accession>A0A835XPN7</accession>
<dbReference type="PANTHER" id="PTHR46689">
    <property type="entry name" value="MEMBRANE PROTEIN, PUTATIVE-RELATED"/>
    <property type="match status" value="1"/>
</dbReference>
<name>A0A835XPN7_9CHLO</name>
<feature type="domain" description="PhoD-like phosphatase" evidence="2">
    <location>
        <begin position="568"/>
        <end position="683"/>
    </location>
</feature>
<feature type="compositionally biased region" description="Low complexity" evidence="1">
    <location>
        <begin position="986"/>
        <end position="1003"/>
    </location>
</feature>
<dbReference type="Pfam" id="PF19050">
    <property type="entry name" value="PhoD_2"/>
    <property type="match status" value="2"/>
</dbReference>
<feature type="compositionally biased region" description="Low complexity" evidence="1">
    <location>
        <begin position="892"/>
        <end position="903"/>
    </location>
</feature>
<feature type="region of interest" description="Disordered" evidence="1">
    <location>
        <begin position="149"/>
        <end position="186"/>
    </location>
</feature>
<keyword evidence="4" id="KW-1185">Reference proteome</keyword>
<feature type="domain" description="PhoD-like phosphatase" evidence="2">
    <location>
        <begin position="305"/>
        <end position="556"/>
    </location>
</feature>
<feature type="compositionally biased region" description="Low complexity" evidence="1">
    <location>
        <begin position="839"/>
        <end position="862"/>
    </location>
</feature>
<evidence type="ECO:0000313" key="4">
    <source>
        <dbReference type="Proteomes" id="UP000612055"/>
    </source>
</evidence>
<protein>
    <recommendedName>
        <fullName evidence="2">PhoD-like phosphatase domain-containing protein</fullName>
    </recommendedName>
</protein>
<dbReference type="CDD" id="cd07389">
    <property type="entry name" value="MPP_PhoD"/>
    <property type="match status" value="1"/>
</dbReference>
<dbReference type="OrthoDB" id="9999821at2759"/>
<gene>
    <name evidence="3" type="ORF">HYH03_013503</name>
</gene>
<feature type="compositionally biased region" description="Pro residues" evidence="1">
    <location>
        <begin position="929"/>
        <end position="944"/>
    </location>
</feature>
<feature type="region of interest" description="Disordered" evidence="1">
    <location>
        <begin position="877"/>
        <end position="1161"/>
    </location>
</feature>
<dbReference type="InterPro" id="IPR018946">
    <property type="entry name" value="PhoD-like_MPP"/>
</dbReference>